<name>A0A1J4JV96_9EUKA</name>
<dbReference type="Gene3D" id="1.10.510.10">
    <property type="entry name" value="Transferase(Phosphotransferase) domain 1"/>
    <property type="match status" value="1"/>
</dbReference>
<dbReference type="AlphaFoldDB" id="A0A1J4JV96"/>
<dbReference type="SUPFAM" id="SSF56112">
    <property type="entry name" value="Protein kinase-like (PK-like)"/>
    <property type="match status" value="1"/>
</dbReference>
<evidence type="ECO:0008006" key="3">
    <source>
        <dbReference type="Google" id="ProtNLM"/>
    </source>
</evidence>
<reference evidence="1" key="1">
    <citation type="submission" date="2016-10" db="EMBL/GenBank/DDBJ databases">
        <authorList>
            <person name="Benchimol M."/>
            <person name="Almeida L.G."/>
            <person name="Vasconcelos A.T."/>
            <person name="Perreira-Neves A."/>
            <person name="Rosa I.A."/>
            <person name="Tasca T."/>
            <person name="Bogo M.R."/>
            <person name="de Souza W."/>
        </authorList>
    </citation>
    <scope>NUCLEOTIDE SEQUENCE [LARGE SCALE GENOMIC DNA]</scope>
    <source>
        <strain evidence="1">K</strain>
    </source>
</reference>
<accession>A0A1J4JV96</accession>
<dbReference type="InterPro" id="IPR011009">
    <property type="entry name" value="Kinase-like_dom_sf"/>
</dbReference>
<dbReference type="EMBL" id="MLAK01000911">
    <property type="protein sequence ID" value="OHT01452.1"/>
    <property type="molecule type" value="Genomic_DNA"/>
</dbReference>
<evidence type="ECO:0000313" key="1">
    <source>
        <dbReference type="EMBL" id="OHT01452.1"/>
    </source>
</evidence>
<dbReference type="VEuPathDB" id="TrichDB:TRFO_31717"/>
<sequence>MEQIMNQPIIIPNDMSPSLANLLMKMLNKDPNSRLTVNEVLSHPWVNQTSIQKKIHTNEVSIVNHDVILKMVEKGYSREIIIKKLLDEVVDDDTITYKILKRQIINEKMFNKSPNNSSIISDKTTKSLLTLNTIMNSKHNFSYINNNFRRGMVLRDNKQQTSIHFGNQVSLNNSNRFFHSTTRLIKLETMKGPT</sequence>
<keyword evidence="2" id="KW-1185">Reference proteome</keyword>
<evidence type="ECO:0000313" key="2">
    <source>
        <dbReference type="Proteomes" id="UP000179807"/>
    </source>
</evidence>
<dbReference type="GeneID" id="94842797"/>
<organism evidence="1 2">
    <name type="scientific">Tritrichomonas foetus</name>
    <dbReference type="NCBI Taxonomy" id="1144522"/>
    <lineage>
        <taxon>Eukaryota</taxon>
        <taxon>Metamonada</taxon>
        <taxon>Parabasalia</taxon>
        <taxon>Tritrichomonadida</taxon>
        <taxon>Tritrichomonadidae</taxon>
        <taxon>Tritrichomonas</taxon>
    </lineage>
</organism>
<dbReference type="RefSeq" id="XP_068354588.1">
    <property type="nucleotide sequence ID" value="XM_068508093.1"/>
</dbReference>
<dbReference type="Proteomes" id="UP000179807">
    <property type="component" value="Unassembled WGS sequence"/>
</dbReference>
<comment type="caution">
    <text evidence="1">The sequence shown here is derived from an EMBL/GenBank/DDBJ whole genome shotgun (WGS) entry which is preliminary data.</text>
</comment>
<dbReference type="OrthoDB" id="68483at2759"/>
<gene>
    <name evidence="1" type="ORF">TRFO_31717</name>
</gene>
<protein>
    <recommendedName>
        <fullName evidence="3">Protein kinase domain-containing protein</fullName>
    </recommendedName>
</protein>
<proteinExistence type="predicted"/>